<dbReference type="InterPro" id="IPR001733">
    <property type="entry name" value="Peptidase_S26B"/>
</dbReference>
<evidence type="ECO:0000256" key="6">
    <source>
        <dbReference type="SAM" id="MobiDB-lite"/>
    </source>
</evidence>
<dbReference type="CDD" id="cd06462">
    <property type="entry name" value="Peptidase_S24_S26"/>
    <property type="match status" value="1"/>
</dbReference>
<dbReference type="RefSeq" id="WP_370440154.1">
    <property type="nucleotide sequence ID" value="NZ_JBGFTU010000003.1"/>
</dbReference>
<keyword evidence="4 7" id="KW-0472">Membrane</keyword>
<proteinExistence type="predicted"/>
<feature type="transmembrane region" description="Helical" evidence="7">
    <location>
        <begin position="137"/>
        <end position="156"/>
    </location>
</feature>
<feature type="region of interest" description="Disordered" evidence="6">
    <location>
        <begin position="201"/>
        <end position="220"/>
    </location>
</feature>
<dbReference type="InterPro" id="IPR036286">
    <property type="entry name" value="LexA/Signal_pep-like_sf"/>
</dbReference>
<keyword evidence="2 7" id="KW-0812">Transmembrane</keyword>
<dbReference type="EMBL" id="JBGFTU010000003">
    <property type="protein sequence ID" value="MEZ0163916.1"/>
    <property type="molecule type" value="Genomic_DNA"/>
</dbReference>
<comment type="subcellular location">
    <subcellularLocation>
        <location evidence="1">Membrane</location>
    </subcellularLocation>
</comment>
<evidence type="ECO:0000256" key="2">
    <source>
        <dbReference type="ARBA" id="ARBA00022692"/>
    </source>
</evidence>
<name>A0ABV4GX91_9ACTN</name>
<reference evidence="8 9" key="1">
    <citation type="submission" date="2024-07" db="EMBL/GenBank/DDBJ databases">
        <authorList>
            <person name="Thanompreechachai J."/>
            <person name="Duangmal K."/>
        </authorList>
    </citation>
    <scope>NUCLEOTIDE SEQUENCE [LARGE SCALE GENOMIC DNA]</scope>
    <source>
        <strain evidence="8 9">LSe6-4</strain>
    </source>
</reference>
<sequence length="220" mass="22509">MSRRRFLGAVTSSLGLFVAAGLLLAHFTAGLAVHHVLSDSMTPAFSAGDRLVTLDTDPHRLRRGDVVLVMTPDMPAPVAHRVHDVAVTAGAVSVQTKGDANAGPDAWTDLLPGARVPVVATVLPGVLPGVPAGWGTGLKVLLVVLAGLGVTGLVLLPQWRARACDCPECTTSTTSTTTAAIPCASCGADGPARDLPVVAVPAPQAPSPLQPTPHQNEVLR</sequence>
<dbReference type="PRINTS" id="PR00728">
    <property type="entry name" value="SIGNALPTASE"/>
</dbReference>
<evidence type="ECO:0000256" key="5">
    <source>
        <dbReference type="NCBIfam" id="TIGR02228"/>
    </source>
</evidence>
<gene>
    <name evidence="8" type="ORF">AB2L27_03935</name>
</gene>
<evidence type="ECO:0000256" key="3">
    <source>
        <dbReference type="ARBA" id="ARBA00022989"/>
    </source>
</evidence>
<dbReference type="Proteomes" id="UP001565927">
    <property type="component" value="Unassembled WGS sequence"/>
</dbReference>
<evidence type="ECO:0000313" key="8">
    <source>
        <dbReference type="EMBL" id="MEZ0163916.1"/>
    </source>
</evidence>
<dbReference type="NCBIfam" id="TIGR02228">
    <property type="entry name" value="sigpep_I_arch"/>
    <property type="match status" value="1"/>
</dbReference>
<organism evidence="8 9">
    <name type="scientific">Kineococcus halophytocola</name>
    <dbReference type="NCBI Taxonomy" id="3234027"/>
    <lineage>
        <taxon>Bacteria</taxon>
        <taxon>Bacillati</taxon>
        <taxon>Actinomycetota</taxon>
        <taxon>Actinomycetes</taxon>
        <taxon>Kineosporiales</taxon>
        <taxon>Kineosporiaceae</taxon>
        <taxon>Kineococcus</taxon>
    </lineage>
</organism>
<keyword evidence="9" id="KW-1185">Reference proteome</keyword>
<dbReference type="SUPFAM" id="SSF51306">
    <property type="entry name" value="LexA/Signal peptidase"/>
    <property type="match status" value="1"/>
</dbReference>
<evidence type="ECO:0000256" key="7">
    <source>
        <dbReference type="SAM" id="Phobius"/>
    </source>
</evidence>
<accession>A0ABV4GX91</accession>
<dbReference type="EC" id="3.4.21.89" evidence="5"/>
<evidence type="ECO:0000313" key="9">
    <source>
        <dbReference type="Proteomes" id="UP001565927"/>
    </source>
</evidence>
<keyword evidence="3 7" id="KW-1133">Transmembrane helix</keyword>
<keyword evidence="8" id="KW-0378">Hydrolase</keyword>
<evidence type="ECO:0000256" key="4">
    <source>
        <dbReference type="ARBA" id="ARBA00023136"/>
    </source>
</evidence>
<comment type="caution">
    <text evidence="8">The sequence shown here is derived from an EMBL/GenBank/DDBJ whole genome shotgun (WGS) entry which is preliminary data.</text>
</comment>
<evidence type="ECO:0000256" key="1">
    <source>
        <dbReference type="ARBA" id="ARBA00004370"/>
    </source>
</evidence>
<protein>
    <recommendedName>
        <fullName evidence="5">Signal peptidase I</fullName>
        <ecNumber evidence="5">3.4.21.89</ecNumber>
    </recommendedName>
</protein>
<dbReference type="GO" id="GO:0009003">
    <property type="term" value="F:signal peptidase activity"/>
    <property type="evidence" value="ECO:0007669"/>
    <property type="project" value="UniProtKB-EC"/>
</dbReference>